<name>A0ABD5IRZ6_9BACL</name>
<proteinExistence type="predicted"/>
<organism evidence="1 2">
    <name type="scientific">Anoxybacteroides rupiense</name>
    <dbReference type="NCBI Taxonomy" id="311460"/>
    <lineage>
        <taxon>Bacteria</taxon>
        <taxon>Bacillati</taxon>
        <taxon>Bacillota</taxon>
        <taxon>Bacilli</taxon>
        <taxon>Bacillales</taxon>
        <taxon>Anoxybacillaceae</taxon>
        <taxon>Anoxybacteroides</taxon>
    </lineage>
</organism>
<dbReference type="RefSeq" id="WP_328216849.1">
    <property type="nucleotide sequence ID" value="NZ_JARTLI010000002.1"/>
</dbReference>
<dbReference type="EMBL" id="JARTLI010000002">
    <property type="protein sequence ID" value="MED5050653.1"/>
    <property type="molecule type" value="Genomic_DNA"/>
</dbReference>
<comment type="caution">
    <text evidence="1">The sequence shown here is derived from an EMBL/GenBank/DDBJ whole genome shotgun (WGS) entry which is preliminary data.</text>
</comment>
<protein>
    <recommendedName>
        <fullName evidence="3">Phage protein</fullName>
    </recommendedName>
</protein>
<sequence>MKAHEQLELEMAIDQMKKMLPLYREHAKAVSQVLKSYYDELIAAGFTEAQALEIVKSHGVYIGGTPR</sequence>
<evidence type="ECO:0008006" key="3">
    <source>
        <dbReference type="Google" id="ProtNLM"/>
    </source>
</evidence>
<accession>A0ABD5IRZ6</accession>
<dbReference type="AlphaFoldDB" id="A0ABD5IRZ6"/>
<reference evidence="1 2" key="1">
    <citation type="submission" date="2023-03" db="EMBL/GenBank/DDBJ databases">
        <title>Bacillus Genome Sequencing.</title>
        <authorList>
            <person name="Dunlap C."/>
        </authorList>
    </citation>
    <scope>NUCLEOTIDE SEQUENCE [LARGE SCALE GENOMIC DNA]</scope>
    <source>
        <strain evidence="1 2">NRS-38</strain>
    </source>
</reference>
<evidence type="ECO:0000313" key="2">
    <source>
        <dbReference type="Proteomes" id="UP001339962"/>
    </source>
</evidence>
<gene>
    <name evidence="1" type="ORF">P9850_02050</name>
</gene>
<evidence type="ECO:0000313" key="1">
    <source>
        <dbReference type="EMBL" id="MED5050653.1"/>
    </source>
</evidence>
<dbReference type="Proteomes" id="UP001339962">
    <property type="component" value="Unassembled WGS sequence"/>
</dbReference>